<accession>A0A5N5PWU3</accession>
<protein>
    <submittedName>
        <fullName evidence="1">Uncharacterized protein</fullName>
    </submittedName>
</protein>
<proteinExistence type="predicted"/>
<gene>
    <name evidence="1" type="ORF">PHYPO_G00103360</name>
</gene>
<evidence type="ECO:0000313" key="2">
    <source>
        <dbReference type="Proteomes" id="UP000327468"/>
    </source>
</evidence>
<name>A0A5N5PWU3_PANHP</name>
<dbReference type="Proteomes" id="UP000327468">
    <property type="component" value="Chromosome 2"/>
</dbReference>
<dbReference type="EMBL" id="VFJC01000003">
    <property type="protein sequence ID" value="KAB5584084.1"/>
    <property type="molecule type" value="Genomic_DNA"/>
</dbReference>
<keyword evidence="2" id="KW-1185">Reference proteome</keyword>
<dbReference type="AlphaFoldDB" id="A0A5N5PWU3"/>
<comment type="caution">
    <text evidence="1">The sequence shown here is derived from an EMBL/GenBank/DDBJ whole genome shotgun (WGS) entry which is preliminary data.</text>
</comment>
<organism evidence="1 2">
    <name type="scientific">Pangasianodon hypophthalmus</name>
    <name type="common">Striped catfish</name>
    <name type="synonym">Helicophagus hypophthalmus</name>
    <dbReference type="NCBI Taxonomy" id="310915"/>
    <lineage>
        <taxon>Eukaryota</taxon>
        <taxon>Metazoa</taxon>
        <taxon>Chordata</taxon>
        <taxon>Craniata</taxon>
        <taxon>Vertebrata</taxon>
        <taxon>Euteleostomi</taxon>
        <taxon>Actinopterygii</taxon>
        <taxon>Neopterygii</taxon>
        <taxon>Teleostei</taxon>
        <taxon>Ostariophysi</taxon>
        <taxon>Siluriformes</taxon>
        <taxon>Pangasiidae</taxon>
        <taxon>Pangasianodon</taxon>
    </lineage>
</organism>
<reference evidence="1 2" key="1">
    <citation type="submission" date="2019-06" db="EMBL/GenBank/DDBJ databases">
        <title>A chromosome-scale genome assembly of the striped catfish, Pangasianodon hypophthalmus.</title>
        <authorList>
            <person name="Wen M."/>
            <person name="Zahm M."/>
            <person name="Roques C."/>
            <person name="Cabau C."/>
            <person name="Klopp C."/>
            <person name="Donnadieu C."/>
            <person name="Jouanno E."/>
            <person name="Avarre J.-C."/>
            <person name="Campet M."/>
            <person name="Ha T.T.T."/>
            <person name="Dugue R."/>
            <person name="Lampietro C."/>
            <person name="Louis A."/>
            <person name="Herpin A."/>
            <person name="Echchiki A."/>
            <person name="Berthelot C."/>
            <person name="Parey E."/>
            <person name="Roest-Crollius H."/>
            <person name="Braasch I."/>
            <person name="Postlethwait J."/>
            <person name="Bobe J."/>
            <person name="Montfort J."/>
            <person name="Bouchez O."/>
            <person name="Begum T."/>
            <person name="Schartl M."/>
            <person name="Guiguen Y."/>
        </authorList>
    </citation>
    <scope>NUCLEOTIDE SEQUENCE [LARGE SCALE GENOMIC DNA]</scope>
    <source>
        <strain evidence="1 2">Indonesia</strain>
        <tissue evidence="1">Blood</tissue>
    </source>
</reference>
<evidence type="ECO:0000313" key="1">
    <source>
        <dbReference type="EMBL" id="KAB5584084.1"/>
    </source>
</evidence>
<sequence>MFQKPSKTNDILFYSITKDPDHQRRFIAATRLHSSLASFSALTEEELEILYEVTAVSVEAALLGERGTGPKIEAISVLCQASHLHFPVGQRY</sequence>